<evidence type="ECO:0000313" key="2">
    <source>
        <dbReference type="EMBL" id="KAK4313968.1"/>
    </source>
</evidence>
<gene>
    <name evidence="2" type="ORF">Pmani_014710</name>
</gene>
<feature type="region of interest" description="Disordered" evidence="1">
    <location>
        <begin position="104"/>
        <end position="148"/>
    </location>
</feature>
<proteinExistence type="predicted"/>
<dbReference type="Proteomes" id="UP001292094">
    <property type="component" value="Unassembled WGS sequence"/>
</dbReference>
<sequence>MSSLPNSLVLLRMDELNTVLELTDVLTVADVANIQGAAAAGVVHNVYSQCLQQTTNTNGVPNRTFHDKKTPLTLKEVKGFMIKDEPQSDSEVSYISVDDSEDEYYPLQDDSEDEYYPLQDDSEDEYYPSQDDSEDEYYPLQDDSEDEYYPLQDDSTMLRQDLMIDYQGNFLSLSSQLDF</sequence>
<protein>
    <submittedName>
        <fullName evidence="2">Uncharacterized protein</fullName>
    </submittedName>
</protein>
<organism evidence="2 3">
    <name type="scientific">Petrolisthes manimaculis</name>
    <dbReference type="NCBI Taxonomy" id="1843537"/>
    <lineage>
        <taxon>Eukaryota</taxon>
        <taxon>Metazoa</taxon>
        <taxon>Ecdysozoa</taxon>
        <taxon>Arthropoda</taxon>
        <taxon>Crustacea</taxon>
        <taxon>Multicrustacea</taxon>
        <taxon>Malacostraca</taxon>
        <taxon>Eumalacostraca</taxon>
        <taxon>Eucarida</taxon>
        <taxon>Decapoda</taxon>
        <taxon>Pleocyemata</taxon>
        <taxon>Anomura</taxon>
        <taxon>Galatheoidea</taxon>
        <taxon>Porcellanidae</taxon>
        <taxon>Petrolisthes</taxon>
    </lineage>
</organism>
<comment type="caution">
    <text evidence="2">The sequence shown here is derived from an EMBL/GenBank/DDBJ whole genome shotgun (WGS) entry which is preliminary data.</text>
</comment>
<accession>A0AAE1U825</accession>
<evidence type="ECO:0000313" key="3">
    <source>
        <dbReference type="Proteomes" id="UP001292094"/>
    </source>
</evidence>
<dbReference type="AlphaFoldDB" id="A0AAE1U825"/>
<keyword evidence="3" id="KW-1185">Reference proteome</keyword>
<name>A0AAE1U825_9EUCA</name>
<evidence type="ECO:0000256" key="1">
    <source>
        <dbReference type="SAM" id="MobiDB-lite"/>
    </source>
</evidence>
<dbReference type="EMBL" id="JAWZYT010001252">
    <property type="protein sequence ID" value="KAK4313968.1"/>
    <property type="molecule type" value="Genomic_DNA"/>
</dbReference>
<reference evidence="2" key="1">
    <citation type="submission" date="2023-11" db="EMBL/GenBank/DDBJ databases">
        <title>Genome assemblies of two species of porcelain crab, Petrolisthes cinctipes and Petrolisthes manimaculis (Anomura: Porcellanidae).</title>
        <authorList>
            <person name="Angst P."/>
        </authorList>
    </citation>
    <scope>NUCLEOTIDE SEQUENCE</scope>
    <source>
        <strain evidence="2">PB745_02</strain>
        <tissue evidence="2">Gill</tissue>
    </source>
</reference>